<sequence>MYWLGGGSGGGKSTVARRLAERFGLRVYATDDVMGDHAARSSRADAPYLAAFAAMSMDERWVERSPEVMLETFHWFRGEAFGLIVEDLRALPADSRVVVEGFRLLPRLVAPLLADPSRAVWLLPTPAFRAAAFAGRGSAGDISSRTGDPVRAERNLRERDRLFTDRLAEETRRLGLRSVVVDPGVEEDTLVERVARGFGL</sequence>
<evidence type="ECO:0000313" key="1">
    <source>
        <dbReference type="EMBL" id="MEU8134073.1"/>
    </source>
</evidence>
<dbReference type="InterPro" id="IPR027417">
    <property type="entry name" value="P-loop_NTPase"/>
</dbReference>
<reference evidence="1 2" key="1">
    <citation type="submission" date="2024-06" db="EMBL/GenBank/DDBJ databases">
        <title>The Natural Products Discovery Center: Release of the First 8490 Sequenced Strains for Exploring Actinobacteria Biosynthetic Diversity.</title>
        <authorList>
            <person name="Kalkreuter E."/>
            <person name="Kautsar S.A."/>
            <person name="Yang D."/>
            <person name="Bader C.D."/>
            <person name="Teijaro C.N."/>
            <person name="Fluegel L."/>
            <person name="Davis C.M."/>
            <person name="Simpson J.R."/>
            <person name="Lauterbach L."/>
            <person name="Steele A.D."/>
            <person name="Gui C."/>
            <person name="Meng S."/>
            <person name="Li G."/>
            <person name="Viehrig K."/>
            <person name="Ye F."/>
            <person name="Su P."/>
            <person name="Kiefer A.F."/>
            <person name="Nichols A."/>
            <person name="Cepeda A.J."/>
            <person name="Yan W."/>
            <person name="Fan B."/>
            <person name="Jiang Y."/>
            <person name="Adhikari A."/>
            <person name="Zheng C.-J."/>
            <person name="Schuster L."/>
            <person name="Cowan T.M."/>
            <person name="Smanski M.J."/>
            <person name="Chevrette M.G."/>
            <person name="De Carvalho L.P.S."/>
            <person name="Shen B."/>
        </authorList>
    </citation>
    <scope>NUCLEOTIDE SEQUENCE [LARGE SCALE GENOMIC DNA]</scope>
    <source>
        <strain evidence="1 2">NPDC048946</strain>
    </source>
</reference>
<comment type="caution">
    <text evidence="1">The sequence shown here is derived from an EMBL/GenBank/DDBJ whole genome shotgun (WGS) entry which is preliminary data.</text>
</comment>
<dbReference type="SUPFAM" id="SSF52540">
    <property type="entry name" value="P-loop containing nucleoside triphosphate hydrolases"/>
    <property type="match status" value="1"/>
</dbReference>
<evidence type="ECO:0008006" key="3">
    <source>
        <dbReference type="Google" id="ProtNLM"/>
    </source>
</evidence>
<keyword evidence="2" id="KW-1185">Reference proteome</keyword>
<protein>
    <recommendedName>
        <fullName evidence="3">Cytidylate kinase</fullName>
    </recommendedName>
</protein>
<organism evidence="1 2">
    <name type="scientific">Streptodolium elevatio</name>
    <dbReference type="NCBI Taxonomy" id="3157996"/>
    <lineage>
        <taxon>Bacteria</taxon>
        <taxon>Bacillati</taxon>
        <taxon>Actinomycetota</taxon>
        <taxon>Actinomycetes</taxon>
        <taxon>Kitasatosporales</taxon>
        <taxon>Streptomycetaceae</taxon>
        <taxon>Streptodolium</taxon>
    </lineage>
</organism>
<dbReference type="Proteomes" id="UP001551482">
    <property type="component" value="Unassembled WGS sequence"/>
</dbReference>
<gene>
    <name evidence="1" type="ORF">AB0C36_11225</name>
</gene>
<proteinExistence type="predicted"/>
<evidence type="ECO:0000313" key="2">
    <source>
        <dbReference type="Proteomes" id="UP001551482"/>
    </source>
</evidence>
<accession>A0ABV3DEA0</accession>
<dbReference type="RefSeq" id="WP_358352423.1">
    <property type="nucleotide sequence ID" value="NZ_JBEZFP010000021.1"/>
</dbReference>
<dbReference type="Gene3D" id="3.40.50.300">
    <property type="entry name" value="P-loop containing nucleotide triphosphate hydrolases"/>
    <property type="match status" value="1"/>
</dbReference>
<dbReference type="EMBL" id="JBEZFP010000021">
    <property type="protein sequence ID" value="MEU8134073.1"/>
    <property type="molecule type" value="Genomic_DNA"/>
</dbReference>
<name>A0ABV3DEA0_9ACTN</name>